<accession>A0A6C0BIW1</accession>
<name>A0A6C0BIW1_9ZZZZ</name>
<sequence>MSEVKTRFTAIVTQFTNELSLSYPELGPAITKYLKKKDSCLDVFGTLVPTLKESVANRNDDFFLKSKGEGPEVLPGIHFSAKLWKESSKETRTVFWDYLASLILLFNLNLKMSGSAPANSSAPATDESEEMPDFTAMIDEMTKGFKSEEFKKIFENLKTTFDKFVDLSGSIPPTPSDADAEAGPAGDFKFPTIPESLQNGQIAKIAAELAGEFTPADLGIDAELMEKMNPIQIFEHLQFVYTNNPDLLTGAMKRVAKKIENKFASGSLKRETLMAEAKELMEHFTDNPAFKEMFQTFGTMFTNPADMFGGGSGTSSSSDRLQKARERLRKKTEEKKKGKK</sequence>
<protein>
    <submittedName>
        <fullName evidence="2">Uncharacterized protein</fullName>
    </submittedName>
</protein>
<organism evidence="2">
    <name type="scientific">viral metagenome</name>
    <dbReference type="NCBI Taxonomy" id="1070528"/>
    <lineage>
        <taxon>unclassified sequences</taxon>
        <taxon>metagenomes</taxon>
        <taxon>organismal metagenomes</taxon>
    </lineage>
</organism>
<proteinExistence type="predicted"/>
<dbReference type="AlphaFoldDB" id="A0A6C0BIW1"/>
<reference evidence="2" key="1">
    <citation type="journal article" date="2020" name="Nature">
        <title>Giant virus diversity and host interactions through global metagenomics.</title>
        <authorList>
            <person name="Schulz F."/>
            <person name="Roux S."/>
            <person name="Paez-Espino D."/>
            <person name="Jungbluth S."/>
            <person name="Walsh D.A."/>
            <person name="Denef V.J."/>
            <person name="McMahon K.D."/>
            <person name="Konstantinidis K.T."/>
            <person name="Eloe-Fadrosh E.A."/>
            <person name="Kyrpides N.C."/>
            <person name="Woyke T."/>
        </authorList>
    </citation>
    <scope>NUCLEOTIDE SEQUENCE</scope>
    <source>
        <strain evidence="2">GVMAG-M-3300013006-15</strain>
    </source>
</reference>
<dbReference type="EMBL" id="MN739162">
    <property type="protein sequence ID" value="QHS91644.1"/>
    <property type="molecule type" value="Genomic_DNA"/>
</dbReference>
<evidence type="ECO:0000313" key="2">
    <source>
        <dbReference type="EMBL" id="QHS91644.1"/>
    </source>
</evidence>
<evidence type="ECO:0000256" key="1">
    <source>
        <dbReference type="SAM" id="MobiDB-lite"/>
    </source>
</evidence>
<feature type="compositionally biased region" description="Basic and acidic residues" evidence="1">
    <location>
        <begin position="320"/>
        <end position="340"/>
    </location>
</feature>
<feature type="region of interest" description="Disordered" evidence="1">
    <location>
        <begin position="308"/>
        <end position="340"/>
    </location>
</feature>